<keyword evidence="4" id="KW-0456">Lyase</keyword>
<dbReference type="InterPro" id="IPR011057">
    <property type="entry name" value="Mss4-like_sf"/>
</dbReference>
<name>A0A550CTC1_9AGAR</name>
<dbReference type="PANTHER" id="PTHR33337:SF40">
    <property type="entry name" value="CENP-V_GFA DOMAIN-CONTAINING PROTEIN-RELATED"/>
    <property type="match status" value="1"/>
</dbReference>
<evidence type="ECO:0000256" key="2">
    <source>
        <dbReference type="ARBA" id="ARBA00022723"/>
    </source>
</evidence>
<dbReference type="PANTHER" id="PTHR33337">
    <property type="entry name" value="GFA DOMAIN-CONTAINING PROTEIN"/>
    <property type="match status" value="1"/>
</dbReference>
<dbReference type="Proteomes" id="UP000320762">
    <property type="component" value="Unassembled WGS sequence"/>
</dbReference>
<dbReference type="EMBL" id="VDMD01000002">
    <property type="protein sequence ID" value="TRM68039.1"/>
    <property type="molecule type" value="Genomic_DNA"/>
</dbReference>
<evidence type="ECO:0000313" key="7">
    <source>
        <dbReference type="Proteomes" id="UP000320762"/>
    </source>
</evidence>
<evidence type="ECO:0000313" key="6">
    <source>
        <dbReference type="EMBL" id="TRM68039.1"/>
    </source>
</evidence>
<keyword evidence="2" id="KW-0479">Metal-binding</keyword>
<dbReference type="InterPro" id="IPR006913">
    <property type="entry name" value="CENP-V/GFA"/>
</dbReference>
<dbReference type="STRING" id="97359.A0A550CTC1"/>
<feature type="domain" description="CENP-V/GFA" evidence="5">
    <location>
        <begin position="7"/>
        <end position="123"/>
    </location>
</feature>
<proteinExistence type="inferred from homology"/>
<sequence>MSASPKFQGSCMCGAVEYTVTGAPMMSVVCHCPSCQKVSGSTYTHNIWCHKDQLAITKGARGLKTFADKTTDSGKPFERSFCTACGNTLFGTPMVDPSIRTVSTGSLDAASKANLPPTKEFYDHNKRAWLPKIPIAGEAKL</sequence>
<protein>
    <submittedName>
        <fullName evidence="6">Mss4-like protein</fullName>
    </submittedName>
</protein>
<accession>A0A550CTC1</accession>
<evidence type="ECO:0000256" key="4">
    <source>
        <dbReference type="ARBA" id="ARBA00023239"/>
    </source>
</evidence>
<dbReference type="Gene3D" id="3.90.1590.10">
    <property type="entry name" value="glutathione-dependent formaldehyde- activating enzyme (gfa)"/>
    <property type="match status" value="1"/>
</dbReference>
<dbReference type="AlphaFoldDB" id="A0A550CTC1"/>
<organism evidence="6 7">
    <name type="scientific">Schizophyllum amplum</name>
    <dbReference type="NCBI Taxonomy" id="97359"/>
    <lineage>
        <taxon>Eukaryota</taxon>
        <taxon>Fungi</taxon>
        <taxon>Dikarya</taxon>
        <taxon>Basidiomycota</taxon>
        <taxon>Agaricomycotina</taxon>
        <taxon>Agaricomycetes</taxon>
        <taxon>Agaricomycetidae</taxon>
        <taxon>Agaricales</taxon>
        <taxon>Schizophyllaceae</taxon>
        <taxon>Schizophyllum</taxon>
    </lineage>
</organism>
<reference evidence="6 7" key="1">
    <citation type="journal article" date="2019" name="New Phytol.">
        <title>Comparative genomics reveals unique wood-decay strategies and fruiting body development in the Schizophyllaceae.</title>
        <authorList>
            <person name="Almasi E."/>
            <person name="Sahu N."/>
            <person name="Krizsan K."/>
            <person name="Balint B."/>
            <person name="Kovacs G.M."/>
            <person name="Kiss B."/>
            <person name="Cseklye J."/>
            <person name="Drula E."/>
            <person name="Henrissat B."/>
            <person name="Nagy I."/>
            <person name="Chovatia M."/>
            <person name="Adam C."/>
            <person name="LaButti K."/>
            <person name="Lipzen A."/>
            <person name="Riley R."/>
            <person name="Grigoriev I.V."/>
            <person name="Nagy L.G."/>
        </authorList>
    </citation>
    <scope>NUCLEOTIDE SEQUENCE [LARGE SCALE GENOMIC DNA]</scope>
    <source>
        <strain evidence="6 7">NL-1724</strain>
    </source>
</reference>
<gene>
    <name evidence="6" type="ORF">BD626DRAFT_110161</name>
</gene>
<evidence type="ECO:0000256" key="1">
    <source>
        <dbReference type="ARBA" id="ARBA00005495"/>
    </source>
</evidence>
<dbReference type="Pfam" id="PF04828">
    <property type="entry name" value="GFA"/>
    <property type="match status" value="1"/>
</dbReference>
<dbReference type="OrthoDB" id="9985472at2759"/>
<dbReference type="SUPFAM" id="SSF51316">
    <property type="entry name" value="Mss4-like"/>
    <property type="match status" value="1"/>
</dbReference>
<keyword evidence="7" id="KW-1185">Reference proteome</keyword>
<comment type="caution">
    <text evidence="6">The sequence shown here is derived from an EMBL/GenBank/DDBJ whole genome shotgun (WGS) entry which is preliminary data.</text>
</comment>
<keyword evidence="3" id="KW-0862">Zinc</keyword>
<evidence type="ECO:0000259" key="5">
    <source>
        <dbReference type="PROSITE" id="PS51891"/>
    </source>
</evidence>
<dbReference type="GO" id="GO:0046872">
    <property type="term" value="F:metal ion binding"/>
    <property type="evidence" value="ECO:0007669"/>
    <property type="project" value="UniProtKB-KW"/>
</dbReference>
<evidence type="ECO:0000256" key="3">
    <source>
        <dbReference type="ARBA" id="ARBA00022833"/>
    </source>
</evidence>
<comment type="similarity">
    <text evidence="1">Belongs to the Gfa family.</text>
</comment>
<dbReference type="PROSITE" id="PS51891">
    <property type="entry name" value="CENP_V_GFA"/>
    <property type="match status" value="1"/>
</dbReference>
<dbReference type="GO" id="GO:0016846">
    <property type="term" value="F:carbon-sulfur lyase activity"/>
    <property type="evidence" value="ECO:0007669"/>
    <property type="project" value="InterPro"/>
</dbReference>